<protein>
    <recommendedName>
        <fullName evidence="3">HNH endonuclease</fullName>
    </recommendedName>
</protein>
<dbReference type="EMBL" id="QTQV01000009">
    <property type="protein sequence ID" value="RQT14803.1"/>
    <property type="molecule type" value="Genomic_DNA"/>
</dbReference>
<evidence type="ECO:0008006" key="3">
    <source>
        <dbReference type="Google" id="ProtNLM"/>
    </source>
</evidence>
<organism evidence="1 2">
    <name type="scientific">Burkholderia contaminans</name>
    <dbReference type="NCBI Taxonomy" id="488447"/>
    <lineage>
        <taxon>Bacteria</taxon>
        <taxon>Pseudomonadati</taxon>
        <taxon>Pseudomonadota</taxon>
        <taxon>Betaproteobacteria</taxon>
        <taxon>Burkholderiales</taxon>
        <taxon>Burkholderiaceae</taxon>
        <taxon>Burkholderia</taxon>
        <taxon>Burkholderia cepacia complex</taxon>
    </lineage>
</organism>
<dbReference type="AlphaFoldDB" id="A0A3N8R8Y8"/>
<dbReference type="Proteomes" id="UP000277921">
    <property type="component" value="Unassembled WGS sequence"/>
</dbReference>
<comment type="caution">
    <text evidence="1">The sequence shown here is derived from an EMBL/GenBank/DDBJ whole genome shotgun (WGS) entry which is preliminary data.</text>
</comment>
<proteinExistence type="predicted"/>
<sequence>MPKDTYPHFCVTPVNLFPMCDACQRAKGTKVGGVGVPRYFIHPYYDVFAGEQILSLVISPPFEAPTFDFGVAPGLAPMETDLAQTHLRELCLAERYAVFFRNQYRRLLRLVNRMRTSNQNVGESLANFSFDAANQSVNSWEHVFYESVLINPDLMDYLCNAQLPPLL</sequence>
<evidence type="ECO:0000313" key="1">
    <source>
        <dbReference type="EMBL" id="RQT14803.1"/>
    </source>
</evidence>
<accession>A0A3N8R8Y8</accession>
<evidence type="ECO:0000313" key="2">
    <source>
        <dbReference type="Proteomes" id="UP000277921"/>
    </source>
</evidence>
<reference evidence="1 2" key="1">
    <citation type="submission" date="2018-08" db="EMBL/GenBank/DDBJ databases">
        <title>Comparative analysis of Burkholderia isolates from Puerto Rico.</title>
        <authorList>
            <person name="Hall C."/>
            <person name="Sahl J."/>
            <person name="Wagner D."/>
        </authorList>
    </citation>
    <scope>NUCLEOTIDE SEQUENCE [LARGE SCALE GENOMIC DNA]</scope>
    <source>
        <strain evidence="1 2">Bp9025</strain>
    </source>
</reference>
<name>A0A3N8R8Y8_9BURK</name>
<gene>
    <name evidence="1" type="ORF">DF051_16650</name>
</gene>